<keyword evidence="2" id="KW-0489">Methyltransferase</keyword>
<accession>A0AA37WGK3</accession>
<dbReference type="Pfam" id="PF13847">
    <property type="entry name" value="Methyltransf_31"/>
    <property type="match status" value="1"/>
</dbReference>
<evidence type="ECO:0000313" key="3">
    <source>
        <dbReference type="Proteomes" id="UP001156666"/>
    </source>
</evidence>
<dbReference type="Proteomes" id="UP001156666">
    <property type="component" value="Unassembled WGS sequence"/>
</dbReference>
<protein>
    <submittedName>
        <fullName evidence="2">Type 12 methyltransferase</fullName>
    </submittedName>
</protein>
<organism evidence="2 3">
    <name type="scientific">Portibacter lacus</name>
    <dbReference type="NCBI Taxonomy" id="1099794"/>
    <lineage>
        <taxon>Bacteria</taxon>
        <taxon>Pseudomonadati</taxon>
        <taxon>Bacteroidota</taxon>
        <taxon>Saprospiria</taxon>
        <taxon>Saprospirales</taxon>
        <taxon>Haliscomenobacteraceae</taxon>
        <taxon>Portibacter</taxon>
    </lineage>
</organism>
<dbReference type="SUPFAM" id="SSF53335">
    <property type="entry name" value="S-adenosyl-L-methionine-dependent methyltransferases"/>
    <property type="match status" value="1"/>
</dbReference>
<dbReference type="InterPro" id="IPR029063">
    <property type="entry name" value="SAM-dependent_MTases_sf"/>
</dbReference>
<name>A0AA37WGK3_9BACT</name>
<comment type="caution">
    <text evidence="2">The sequence shown here is derived from an EMBL/GenBank/DDBJ whole genome shotgun (WGS) entry which is preliminary data.</text>
</comment>
<sequence>METDININKKSWNQRAEVHFDSDFYDNESFIAGRNSLNPIELELLGDLKGKSILHLQCHFGQDTISLNRMGADSTGVDFSDNAIAKAKQLAKTTNSSSKFICCDIYSLPDHLDQEFDIVFTSYGTIGWLPDLDKWASVVSHFLKKDGVFIMADFHPVIWMMDDDFTHIKYPYFNKVRIEEAEMTYTDGAEDQLYESVSWNHDISEILNALINSGLTLNQFNEYDYSPYDCFQKTVEFEPGKFRIEPLGDKIPMVYAIKASK</sequence>
<dbReference type="GO" id="GO:0032259">
    <property type="term" value="P:methylation"/>
    <property type="evidence" value="ECO:0007669"/>
    <property type="project" value="UniProtKB-KW"/>
</dbReference>
<keyword evidence="3" id="KW-1185">Reference proteome</keyword>
<feature type="domain" description="Methyltransferase" evidence="1">
    <location>
        <begin position="49"/>
        <end position="169"/>
    </location>
</feature>
<dbReference type="Gene3D" id="3.40.50.150">
    <property type="entry name" value="Vaccinia Virus protein VP39"/>
    <property type="match status" value="1"/>
</dbReference>
<dbReference type="CDD" id="cd02440">
    <property type="entry name" value="AdoMet_MTases"/>
    <property type="match status" value="1"/>
</dbReference>
<dbReference type="AlphaFoldDB" id="A0AA37WGK3"/>
<dbReference type="InterPro" id="IPR025714">
    <property type="entry name" value="Methyltranfer_dom"/>
</dbReference>
<proteinExistence type="predicted"/>
<reference evidence="2" key="2">
    <citation type="submission" date="2023-01" db="EMBL/GenBank/DDBJ databases">
        <title>Draft genome sequence of Portibacter lacus strain NBRC 108769.</title>
        <authorList>
            <person name="Sun Q."/>
            <person name="Mori K."/>
        </authorList>
    </citation>
    <scope>NUCLEOTIDE SEQUENCE</scope>
    <source>
        <strain evidence="2">NBRC 108769</strain>
    </source>
</reference>
<gene>
    <name evidence="2" type="ORF">GCM10007940_30350</name>
</gene>
<evidence type="ECO:0000313" key="2">
    <source>
        <dbReference type="EMBL" id="GLR18419.1"/>
    </source>
</evidence>
<evidence type="ECO:0000259" key="1">
    <source>
        <dbReference type="Pfam" id="PF13847"/>
    </source>
</evidence>
<reference evidence="2" key="1">
    <citation type="journal article" date="2014" name="Int. J. Syst. Evol. Microbiol.">
        <title>Complete genome sequence of Corynebacterium casei LMG S-19264T (=DSM 44701T), isolated from a smear-ripened cheese.</title>
        <authorList>
            <consortium name="US DOE Joint Genome Institute (JGI-PGF)"/>
            <person name="Walter F."/>
            <person name="Albersmeier A."/>
            <person name="Kalinowski J."/>
            <person name="Ruckert C."/>
        </authorList>
    </citation>
    <scope>NUCLEOTIDE SEQUENCE</scope>
    <source>
        <strain evidence="2">NBRC 108769</strain>
    </source>
</reference>
<dbReference type="RefSeq" id="WP_235293783.1">
    <property type="nucleotide sequence ID" value="NZ_BSOH01000020.1"/>
</dbReference>
<dbReference type="EMBL" id="BSOH01000020">
    <property type="protein sequence ID" value="GLR18419.1"/>
    <property type="molecule type" value="Genomic_DNA"/>
</dbReference>
<keyword evidence="2" id="KW-0808">Transferase</keyword>
<dbReference type="GO" id="GO:0008168">
    <property type="term" value="F:methyltransferase activity"/>
    <property type="evidence" value="ECO:0007669"/>
    <property type="project" value="UniProtKB-KW"/>
</dbReference>